<protein>
    <recommendedName>
        <fullName evidence="4">Outer membrane protein assembly factor BamE</fullName>
    </recommendedName>
</protein>
<name>A0A432VZE5_9GAMM</name>
<keyword evidence="3 4" id="KW-0998">Cell outer membrane</keyword>
<feature type="domain" description="Outer membrane protein assembly factor BamE" evidence="5">
    <location>
        <begin position="31"/>
        <end position="99"/>
    </location>
</feature>
<dbReference type="PANTHER" id="PTHR37482:SF1">
    <property type="entry name" value="OUTER MEMBRANE PROTEIN ASSEMBLY FACTOR BAME"/>
    <property type="match status" value="1"/>
</dbReference>
<dbReference type="InterPro" id="IPR026592">
    <property type="entry name" value="BamE"/>
</dbReference>
<comment type="caution">
    <text evidence="6">The sequence shown here is derived from an EMBL/GenBank/DDBJ whole genome shotgun (WGS) entry which is preliminary data.</text>
</comment>
<organism evidence="6 7">
    <name type="scientific">Aliidiomarina haloalkalitolerans</name>
    <dbReference type="NCBI Taxonomy" id="859059"/>
    <lineage>
        <taxon>Bacteria</taxon>
        <taxon>Pseudomonadati</taxon>
        <taxon>Pseudomonadota</taxon>
        <taxon>Gammaproteobacteria</taxon>
        <taxon>Alteromonadales</taxon>
        <taxon>Idiomarinaceae</taxon>
        <taxon>Aliidiomarina</taxon>
    </lineage>
</organism>
<accession>A0A432VZE5</accession>
<dbReference type="RefSeq" id="WP_126791413.1">
    <property type="nucleotide sequence ID" value="NZ_PIPI01000001.1"/>
</dbReference>
<gene>
    <name evidence="4" type="primary">bamE</name>
    <name evidence="6" type="ORF">CWE06_04170</name>
</gene>
<comment type="function">
    <text evidence="4">Part of the outer membrane protein assembly complex, which is involved in assembly and insertion of beta-barrel proteins into the outer membrane.</text>
</comment>
<sequence>MRLPLAIAATLLLTHCSVIDPLVYKIDIPQGNYIEQRDVDNLRVGMTREQVRYVLGAPVAENAFNHDEWHYVFRLKPGRGDVQLRQMTLNFENGQLVSVTGDYEPHADFNIPIEQ</sequence>
<dbReference type="EMBL" id="PIPI01000001">
    <property type="protein sequence ID" value="RUO22035.1"/>
    <property type="molecule type" value="Genomic_DNA"/>
</dbReference>
<reference evidence="6 7" key="1">
    <citation type="journal article" date="2011" name="Front. Microbiol.">
        <title>Genomic signatures of strain selection and enhancement in Bacillus atrophaeus var. globigii, a historical biowarfare simulant.</title>
        <authorList>
            <person name="Gibbons H.S."/>
            <person name="Broomall S.M."/>
            <person name="McNew L.A."/>
            <person name="Daligault H."/>
            <person name="Chapman C."/>
            <person name="Bruce D."/>
            <person name="Karavis M."/>
            <person name="Krepps M."/>
            <person name="McGregor P.A."/>
            <person name="Hong C."/>
            <person name="Park K.H."/>
            <person name="Akmal A."/>
            <person name="Feldman A."/>
            <person name="Lin J.S."/>
            <person name="Chang W.E."/>
            <person name="Higgs B.W."/>
            <person name="Demirev P."/>
            <person name="Lindquist J."/>
            <person name="Liem A."/>
            <person name="Fochler E."/>
            <person name="Read T.D."/>
            <person name="Tapia R."/>
            <person name="Johnson S."/>
            <person name="Bishop-Lilly K.A."/>
            <person name="Detter C."/>
            <person name="Han C."/>
            <person name="Sozhamannan S."/>
            <person name="Rosenzweig C.N."/>
            <person name="Skowronski E.W."/>
        </authorList>
    </citation>
    <scope>NUCLEOTIDE SEQUENCE [LARGE SCALE GENOMIC DNA]</scope>
    <source>
        <strain evidence="6 7">AK5</strain>
    </source>
</reference>
<comment type="similarity">
    <text evidence="4">Belongs to the BamE family.</text>
</comment>
<dbReference type="Proteomes" id="UP000288212">
    <property type="component" value="Unassembled WGS sequence"/>
</dbReference>
<dbReference type="GO" id="GO:0051205">
    <property type="term" value="P:protein insertion into membrane"/>
    <property type="evidence" value="ECO:0007669"/>
    <property type="project" value="UniProtKB-UniRule"/>
</dbReference>
<evidence type="ECO:0000313" key="6">
    <source>
        <dbReference type="EMBL" id="RUO22035.1"/>
    </source>
</evidence>
<dbReference type="Gene3D" id="3.30.1450.10">
    <property type="match status" value="1"/>
</dbReference>
<keyword evidence="1 4" id="KW-0732">Signal</keyword>
<dbReference type="InterPro" id="IPR037873">
    <property type="entry name" value="BamE-like"/>
</dbReference>
<comment type="subunit">
    <text evidence="4">Part of the Bam complex.</text>
</comment>
<keyword evidence="2 4" id="KW-0472">Membrane</keyword>
<evidence type="ECO:0000256" key="4">
    <source>
        <dbReference type="HAMAP-Rule" id="MF_00925"/>
    </source>
</evidence>
<dbReference type="Pfam" id="PF04355">
    <property type="entry name" value="BamE"/>
    <property type="match status" value="1"/>
</dbReference>
<dbReference type="HAMAP" id="MF_00925">
    <property type="entry name" value="OM_assembly_BamE"/>
    <property type="match status" value="1"/>
</dbReference>
<evidence type="ECO:0000256" key="2">
    <source>
        <dbReference type="ARBA" id="ARBA00023136"/>
    </source>
</evidence>
<keyword evidence="7" id="KW-1185">Reference proteome</keyword>
<evidence type="ECO:0000259" key="5">
    <source>
        <dbReference type="Pfam" id="PF04355"/>
    </source>
</evidence>
<evidence type="ECO:0000256" key="1">
    <source>
        <dbReference type="ARBA" id="ARBA00022729"/>
    </source>
</evidence>
<evidence type="ECO:0000256" key="3">
    <source>
        <dbReference type="ARBA" id="ARBA00023237"/>
    </source>
</evidence>
<dbReference type="InterPro" id="IPR007450">
    <property type="entry name" value="BamE_dom"/>
</dbReference>
<dbReference type="PANTHER" id="PTHR37482">
    <property type="entry name" value="OUTER MEMBRANE PROTEIN ASSEMBLY FACTOR BAME"/>
    <property type="match status" value="1"/>
</dbReference>
<dbReference type="AlphaFoldDB" id="A0A432VZE5"/>
<comment type="subcellular location">
    <subcellularLocation>
        <location evidence="4">Cell outer membrane</location>
    </subcellularLocation>
</comment>
<dbReference type="GO" id="GO:0030674">
    <property type="term" value="F:protein-macromolecule adaptor activity"/>
    <property type="evidence" value="ECO:0007669"/>
    <property type="project" value="TreeGrafter"/>
</dbReference>
<dbReference type="GO" id="GO:0043165">
    <property type="term" value="P:Gram-negative-bacterium-type cell outer membrane assembly"/>
    <property type="evidence" value="ECO:0007669"/>
    <property type="project" value="UniProtKB-UniRule"/>
</dbReference>
<evidence type="ECO:0000313" key="7">
    <source>
        <dbReference type="Proteomes" id="UP000288212"/>
    </source>
</evidence>
<proteinExistence type="inferred from homology"/>
<dbReference type="GO" id="GO:1990063">
    <property type="term" value="C:Bam protein complex"/>
    <property type="evidence" value="ECO:0007669"/>
    <property type="project" value="TreeGrafter"/>
</dbReference>
<dbReference type="OrthoDB" id="9808250at2"/>